<feature type="region of interest" description="Disordered" evidence="8">
    <location>
        <begin position="177"/>
        <end position="211"/>
    </location>
</feature>
<keyword evidence="5 9" id="KW-1133">Transmembrane helix</keyword>
<evidence type="ECO:0000256" key="8">
    <source>
        <dbReference type="SAM" id="MobiDB-lite"/>
    </source>
</evidence>
<dbReference type="AlphaFoldDB" id="A0A8X8XJE9"/>
<name>A0A8X8XJE9_SALSN</name>
<accession>A0A8X8XJE9</accession>
<dbReference type="GO" id="GO:0016020">
    <property type="term" value="C:membrane"/>
    <property type="evidence" value="ECO:0007669"/>
    <property type="project" value="UniProtKB-SubCell"/>
</dbReference>
<proteinExistence type="inferred from homology"/>
<dbReference type="PANTHER" id="PTHR31942:SF89">
    <property type="entry name" value="MLO-LIKE PROTEIN 3"/>
    <property type="match status" value="1"/>
</dbReference>
<evidence type="ECO:0000256" key="5">
    <source>
        <dbReference type="ARBA" id="ARBA00022989"/>
    </source>
</evidence>
<gene>
    <name evidence="10" type="ORF">SASPL_122503</name>
</gene>
<reference evidence="10" key="2">
    <citation type="submission" date="2020-08" db="EMBL/GenBank/DDBJ databases">
        <title>Plant Genome Project.</title>
        <authorList>
            <person name="Zhang R.-G."/>
        </authorList>
    </citation>
    <scope>NUCLEOTIDE SEQUENCE</scope>
    <source>
        <strain evidence="10">Huo1</strain>
        <tissue evidence="10">Leaf</tissue>
    </source>
</reference>
<comment type="similarity">
    <text evidence="2">Belongs to the MLO family.</text>
</comment>
<evidence type="ECO:0000256" key="9">
    <source>
        <dbReference type="SAM" id="Phobius"/>
    </source>
</evidence>
<feature type="compositionally biased region" description="Polar residues" evidence="8">
    <location>
        <begin position="184"/>
        <end position="203"/>
    </location>
</feature>
<dbReference type="PANTHER" id="PTHR31942">
    <property type="entry name" value="MLO-LIKE PROTEIN 1"/>
    <property type="match status" value="1"/>
</dbReference>
<feature type="transmembrane region" description="Helical" evidence="9">
    <location>
        <begin position="12"/>
        <end position="31"/>
    </location>
</feature>
<evidence type="ECO:0000256" key="6">
    <source>
        <dbReference type="ARBA" id="ARBA00023136"/>
    </source>
</evidence>
<evidence type="ECO:0000256" key="4">
    <source>
        <dbReference type="ARBA" id="ARBA00022821"/>
    </source>
</evidence>
<sequence length="247" mass="28324">MPTIRVSFRNYVINSYGLLYPNLIVVMQAHLSTNNSFNFRKYIQRSLEDDFKAVVGINPVMWMVVVIFLLVDVHGWNVYLWVSFLPLLNAFELSFFIWVTWQFGIKSCYHEHVGIFVIRIVLAVAVQVLCSYITLPLYALVTQMGSKYKSAILEEHTIHALKQWHANVKHKRKINDRLHHSSPDDSASTTVINGGNSGTTDASTFHRPSPTFTEFVSSDEDDEIVEVQTQETNTSHIQNQHELVQIV</sequence>
<dbReference type="EMBL" id="PNBA02000008">
    <property type="protein sequence ID" value="KAG6415101.1"/>
    <property type="molecule type" value="Genomic_DNA"/>
</dbReference>
<evidence type="ECO:0000313" key="11">
    <source>
        <dbReference type="Proteomes" id="UP000298416"/>
    </source>
</evidence>
<keyword evidence="3 9" id="KW-0812">Transmembrane</keyword>
<keyword evidence="4" id="KW-0611">Plant defense</keyword>
<evidence type="ECO:0000256" key="1">
    <source>
        <dbReference type="ARBA" id="ARBA00004141"/>
    </source>
</evidence>
<evidence type="ECO:0008006" key="12">
    <source>
        <dbReference type="Google" id="ProtNLM"/>
    </source>
</evidence>
<feature type="transmembrane region" description="Helical" evidence="9">
    <location>
        <begin position="78"/>
        <end position="101"/>
    </location>
</feature>
<dbReference type="InterPro" id="IPR004326">
    <property type="entry name" value="Mlo"/>
</dbReference>
<keyword evidence="11" id="KW-1185">Reference proteome</keyword>
<organism evidence="10">
    <name type="scientific">Salvia splendens</name>
    <name type="common">Scarlet sage</name>
    <dbReference type="NCBI Taxonomy" id="180675"/>
    <lineage>
        <taxon>Eukaryota</taxon>
        <taxon>Viridiplantae</taxon>
        <taxon>Streptophyta</taxon>
        <taxon>Embryophyta</taxon>
        <taxon>Tracheophyta</taxon>
        <taxon>Spermatophyta</taxon>
        <taxon>Magnoliopsida</taxon>
        <taxon>eudicotyledons</taxon>
        <taxon>Gunneridae</taxon>
        <taxon>Pentapetalae</taxon>
        <taxon>asterids</taxon>
        <taxon>lamiids</taxon>
        <taxon>Lamiales</taxon>
        <taxon>Lamiaceae</taxon>
        <taxon>Nepetoideae</taxon>
        <taxon>Mentheae</taxon>
        <taxon>Salviinae</taxon>
        <taxon>Salvia</taxon>
        <taxon>Salvia subgen. Calosphace</taxon>
        <taxon>core Calosphace</taxon>
    </lineage>
</organism>
<evidence type="ECO:0000313" key="10">
    <source>
        <dbReference type="EMBL" id="KAG6415101.1"/>
    </source>
</evidence>
<feature type="transmembrane region" description="Helical" evidence="9">
    <location>
        <begin position="51"/>
        <end position="71"/>
    </location>
</feature>
<keyword evidence="6 9" id="KW-0472">Membrane</keyword>
<comment type="subcellular location">
    <subcellularLocation>
        <location evidence="1">Membrane</location>
        <topology evidence="1">Multi-pass membrane protein</topology>
    </subcellularLocation>
</comment>
<comment type="caution">
    <text evidence="10">The sequence shown here is derived from an EMBL/GenBank/DDBJ whole genome shotgun (WGS) entry which is preliminary data.</text>
</comment>
<evidence type="ECO:0000256" key="3">
    <source>
        <dbReference type="ARBA" id="ARBA00022692"/>
    </source>
</evidence>
<evidence type="ECO:0000256" key="7">
    <source>
        <dbReference type="ARBA" id="ARBA00023265"/>
    </source>
</evidence>
<reference evidence="10" key="1">
    <citation type="submission" date="2018-01" db="EMBL/GenBank/DDBJ databases">
        <authorList>
            <person name="Mao J.F."/>
        </authorList>
    </citation>
    <scope>NUCLEOTIDE SEQUENCE</scope>
    <source>
        <strain evidence="10">Huo1</strain>
        <tissue evidence="10">Leaf</tissue>
    </source>
</reference>
<feature type="transmembrane region" description="Helical" evidence="9">
    <location>
        <begin position="113"/>
        <end position="141"/>
    </location>
</feature>
<evidence type="ECO:0000256" key="2">
    <source>
        <dbReference type="ARBA" id="ARBA00006574"/>
    </source>
</evidence>
<keyword evidence="7" id="KW-0568">Pathogenesis-related protein</keyword>
<dbReference type="GO" id="GO:0006952">
    <property type="term" value="P:defense response"/>
    <property type="evidence" value="ECO:0007669"/>
    <property type="project" value="UniProtKB-KW"/>
</dbReference>
<dbReference type="Proteomes" id="UP000298416">
    <property type="component" value="Unassembled WGS sequence"/>
</dbReference>
<dbReference type="Pfam" id="PF03094">
    <property type="entry name" value="Mlo"/>
    <property type="match status" value="2"/>
</dbReference>
<protein>
    <recommendedName>
        <fullName evidence="12">MLO-like protein</fullName>
    </recommendedName>
</protein>